<reference evidence="1 2" key="1">
    <citation type="submission" date="2016-04" db="EMBL/GenBank/DDBJ databases">
        <title>Draft Genome Assembly of the Bloom-forming Cyanobacterium Nodularia spumigena Strain CENA596 in Shrimp Production Ponds.</title>
        <authorList>
            <person name="Popin R.V."/>
            <person name="Rigonato J."/>
            <person name="Abreu V.A."/>
            <person name="Andreote A.P."/>
            <person name="Silveira S.B."/>
            <person name="Odebrecht C."/>
            <person name="Fiore M.F."/>
        </authorList>
    </citation>
    <scope>NUCLEOTIDE SEQUENCE [LARGE SCALE GENOMIC DNA]</scope>
    <source>
        <strain evidence="1 2">CENA596</strain>
    </source>
</reference>
<organism evidence="1 2">
    <name type="scientific">Nodularia spumigena CENA596</name>
    <dbReference type="NCBI Taxonomy" id="1819295"/>
    <lineage>
        <taxon>Bacteria</taxon>
        <taxon>Bacillati</taxon>
        <taxon>Cyanobacteriota</taxon>
        <taxon>Cyanophyceae</taxon>
        <taxon>Nostocales</taxon>
        <taxon>Nodulariaceae</taxon>
        <taxon>Nodularia</taxon>
    </lineage>
</organism>
<gene>
    <name evidence="1" type="ORF">A2T98_19930</name>
</gene>
<dbReference type="EMBL" id="LWAJ01000265">
    <property type="protein sequence ID" value="KZL48063.1"/>
    <property type="molecule type" value="Genomic_DNA"/>
</dbReference>
<evidence type="ECO:0000313" key="1">
    <source>
        <dbReference type="EMBL" id="KZL48063.1"/>
    </source>
</evidence>
<name>A0A161UQL8_NODSP</name>
<sequence length="63" mass="7158">MYNSKNAIVTAGKTRPVRGTKIEGKNEAAIVNFPNNLDNPRKRAYCKIRRIFEIIKIINTTPV</sequence>
<comment type="caution">
    <text evidence="1">The sequence shown here is derived from an EMBL/GenBank/DDBJ whole genome shotgun (WGS) entry which is preliminary data.</text>
</comment>
<dbReference type="AlphaFoldDB" id="A0A161UQL8"/>
<accession>A0A161UQL8</accession>
<dbReference type="Proteomes" id="UP000076555">
    <property type="component" value="Unassembled WGS sequence"/>
</dbReference>
<proteinExistence type="predicted"/>
<evidence type="ECO:0000313" key="2">
    <source>
        <dbReference type="Proteomes" id="UP000076555"/>
    </source>
</evidence>
<protein>
    <submittedName>
        <fullName evidence="1">Uncharacterized protein</fullName>
    </submittedName>
</protein>